<evidence type="ECO:0000256" key="5">
    <source>
        <dbReference type="HAMAP-Rule" id="MF_01609"/>
    </source>
</evidence>
<dbReference type="Pfam" id="PF04107">
    <property type="entry name" value="GCS2"/>
    <property type="match status" value="1"/>
</dbReference>
<comment type="function">
    <text evidence="5">ATP-dependent carboxylate-amine ligase which exhibits weak glutamate--cysteine ligase activity.</text>
</comment>
<protein>
    <recommendedName>
        <fullName evidence="5">Putative glutamate--cysteine ligase 2</fullName>
        <ecNumber evidence="5">6.3.2.2</ecNumber>
    </recommendedName>
    <alternativeName>
        <fullName evidence="5">Gamma-glutamylcysteine synthetase 2</fullName>
        <shortName evidence="5">GCS 2</shortName>
        <shortName evidence="5">Gamma-GCS 2</shortName>
    </alternativeName>
</protein>
<dbReference type="PANTHER" id="PTHR36510">
    <property type="entry name" value="GLUTAMATE--CYSTEINE LIGASE 2-RELATED"/>
    <property type="match status" value="1"/>
</dbReference>
<dbReference type="HAMAP" id="MF_01609">
    <property type="entry name" value="Glu_cys_ligase_2"/>
    <property type="match status" value="1"/>
</dbReference>
<dbReference type="Gene3D" id="3.30.590.20">
    <property type="match status" value="1"/>
</dbReference>
<evidence type="ECO:0000313" key="6">
    <source>
        <dbReference type="EMBL" id="GIJ47895.1"/>
    </source>
</evidence>
<dbReference type="RefSeq" id="WP_203901398.1">
    <property type="nucleotide sequence ID" value="NZ_BOPF01000018.1"/>
</dbReference>
<name>A0A8J3YQ06_9ACTN</name>
<dbReference type="InterPro" id="IPR006336">
    <property type="entry name" value="GCS2"/>
</dbReference>
<gene>
    <name evidence="6" type="primary">ybdK</name>
    <name evidence="6" type="ORF">Val02_47810</name>
</gene>
<comment type="caution">
    <text evidence="6">The sequence shown here is derived from an EMBL/GenBank/DDBJ whole genome shotgun (WGS) entry which is preliminary data.</text>
</comment>
<dbReference type="GO" id="GO:0042398">
    <property type="term" value="P:modified amino acid biosynthetic process"/>
    <property type="evidence" value="ECO:0007669"/>
    <property type="project" value="InterPro"/>
</dbReference>
<dbReference type="InterPro" id="IPR014746">
    <property type="entry name" value="Gln_synth/guanido_kin_cat_dom"/>
</dbReference>
<keyword evidence="7" id="KW-1185">Reference proteome</keyword>
<evidence type="ECO:0000256" key="4">
    <source>
        <dbReference type="ARBA" id="ARBA00048819"/>
    </source>
</evidence>
<keyword evidence="1 5" id="KW-0436">Ligase</keyword>
<comment type="catalytic activity">
    <reaction evidence="4 5">
        <text>L-cysteine + L-glutamate + ATP = gamma-L-glutamyl-L-cysteine + ADP + phosphate + H(+)</text>
        <dbReference type="Rhea" id="RHEA:13285"/>
        <dbReference type="ChEBI" id="CHEBI:15378"/>
        <dbReference type="ChEBI" id="CHEBI:29985"/>
        <dbReference type="ChEBI" id="CHEBI:30616"/>
        <dbReference type="ChEBI" id="CHEBI:35235"/>
        <dbReference type="ChEBI" id="CHEBI:43474"/>
        <dbReference type="ChEBI" id="CHEBI:58173"/>
        <dbReference type="ChEBI" id="CHEBI:456216"/>
        <dbReference type="EC" id="6.3.2.2"/>
    </reaction>
</comment>
<dbReference type="PANTHER" id="PTHR36510:SF1">
    <property type="entry name" value="GLUTAMATE--CYSTEINE LIGASE 2-RELATED"/>
    <property type="match status" value="1"/>
</dbReference>
<keyword evidence="3 5" id="KW-0067">ATP-binding</keyword>
<dbReference type="SUPFAM" id="SSF55931">
    <property type="entry name" value="Glutamine synthetase/guanido kinase"/>
    <property type="match status" value="1"/>
</dbReference>
<dbReference type="InterPro" id="IPR050141">
    <property type="entry name" value="GCL_type2/YbdK_subfam"/>
</dbReference>
<dbReference type="NCBIfam" id="TIGR02050">
    <property type="entry name" value="gshA_cyan_rel"/>
    <property type="match status" value="1"/>
</dbReference>
<organism evidence="6 7">
    <name type="scientific">Virgisporangium aliadipatigenens</name>
    <dbReference type="NCBI Taxonomy" id="741659"/>
    <lineage>
        <taxon>Bacteria</taxon>
        <taxon>Bacillati</taxon>
        <taxon>Actinomycetota</taxon>
        <taxon>Actinomycetes</taxon>
        <taxon>Micromonosporales</taxon>
        <taxon>Micromonosporaceae</taxon>
        <taxon>Virgisporangium</taxon>
    </lineage>
</organism>
<comment type="similarity">
    <text evidence="5">Belongs to the glutamate--cysteine ligase type 2 family. YbdK subfamily.</text>
</comment>
<dbReference type="GO" id="GO:0004357">
    <property type="term" value="F:glutamate-cysteine ligase activity"/>
    <property type="evidence" value="ECO:0007669"/>
    <property type="project" value="UniProtKB-EC"/>
</dbReference>
<dbReference type="EC" id="6.3.2.2" evidence="5"/>
<evidence type="ECO:0000256" key="1">
    <source>
        <dbReference type="ARBA" id="ARBA00022598"/>
    </source>
</evidence>
<evidence type="ECO:0000256" key="2">
    <source>
        <dbReference type="ARBA" id="ARBA00022741"/>
    </source>
</evidence>
<dbReference type="GO" id="GO:0005524">
    <property type="term" value="F:ATP binding"/>
    <property type="evidence" value="ECO:0007669"/>
    <property type="project" value="UniProtKB-KW"/>
</dbReference>
<keyword evidence="2 5" id="KW-0547">Nucleotide-binding</keyword>
<dbReference type="InterPro" id="IPR011793">
    <property type="entry name" value="YbdK"/>
</dbReference>
<dbReference type="Proteomes" id="UP000619260">
    <property type="component" value="Unassembled WGS sequence"/>
</dbReference>
<sequence>MLTLGVEEEFFLLGPDGAVAPVAAEVVRAGGGAIVPEYMAYQVETATGVCTRLDELRADLWRRRAHAATVAARAGAWLVASGSVPFPDGPVSAVADDARYRALARRFPYATLGGGSSACHVHVGIADRALAVDVLGRLRAWLPALLACTVNSPIIAGVDSGWASVRYRRQLRWPTFRPPSPWPDPDGYDRAVRVAVARGTALDPASVYFLARLSARYPTVEIRVADACPSVDDAVLLAGVTRALVASLVEDVRRGVPAPDVPPQRLTRELLVAAQHGVDPRSPDRAYVAVDDAVRRLFDRIDPVLHALGDDEFVHSGLERLGREGTGAVRQRTLWAKDPTPAAFTAALADATLTPPG</sequence>
<dbReference type="EMBL" id="BOPF01000018">
    <property type="protein sequence ID" value="GIJ47895.1"/>
    <property type="molecule type" value="Genomic_DNA"/>
</dbReference>
<reference evidence="6" key="1">
    <citation type="submission" date="2021-01" db="EMBL/GenBank/DDBJ databases">
        <title>Whole genome shotgun sequence of Virgisporangium aliadipatigenens NBRC 105644.</title>
        <authorList>
            <person name="Komaki H."/>
            <person name="Tamura T."/>
        </authorList>
    </citation>
    <scope>NUCLEOTIDE SEQUENCE</scope>
    <source>
        <strain evidence="6">NBRC 105644</strain>
    </source>
</reference>
<evidence type="ECO:0000313" key="7">
    <source>
        <dbReference type="Proteomes" id="UP000619260"/>
    </source>
</evidence>
<evidence type="ECO:0000256" key="3">
    <source>
        <dbReference type="ARBA" id="ARBA00022840"/>
    </source>
</evidence>
<proteinExistence type="inferred from homology"/>
<dbReference type="AlphaFoldDB" id="A0A8J3YQ06"/>
<accession>A0A8J3YQ06</accession>